<comment type="caution">
    <text evidence="2">The sequence shown here is derived from an EMBL/GenBank/DDBJ whole genome shotgun (WGS) entry which is preliminary data.</text>
</comment>
<keyword evidence="1" id="KW-0732">Signal</keyword>
<reference evidence="2 3" key="1">
    <citation type="submission" date="2019-10" db="EMBL/GenBank/DDBJ databases">
        <authorList>
            <person name="Palmer J.M."/>
        </authorList>
    </citation>
    <scope>NUCLEOTIDE SEQUENCE [LARGE SCALE GENOMIC DNA]</scope>
    <source>
        <strain evidence="2 3">TWF694</strain>
    </source>
</reference>
<accession>A0AAV9WVY2</accession>
<name>A0AAV9WVY2_9PEZI</name>
<dbReference type="EMBL" id="JAVHJO010000015">
    <property type="protein sequence ID" value="KAK6527667.1"/>
    <property type="molecule type" value="Genomic_DNA"/>
</dbReference>
<dbReference type="AlphaFoldDB" id="A0AAV9WVY2"/>
<evidence type="ECO:0000313" key="3">
    <source>
        <dbReference type="Proteomes" id="UP001365542"/>
    </source>
</evidence>
<protein>
    <submittedName>
        <fullName evidence="2">Uncharacterized protein</fullName>
    </submittedName>
</protein>
<gene>
    <name evidence="2" type="ORF">TWF694_004648</name>
</gene>
<evidence type="ECO:0000313" key="2">
    <source>
        <dbReference type="EMBL" id="KAK6527667.1"/>
    </source>
</evidence>
<organism evidence="2 3">
    <name type="scientific">Orbilia ellipsospora</name>
    <dbReference type="NCBI Taxonomy" id="2528407"/>
    <lineage>
        <taxon>Eukaryota</taxon>
        <taxon>Fungi</taxon>
        <taxon>Dikarya</taxon>
        <taxon>Ascomycota</taxon>
        <taxon>Pezizomycotina</taxon>
        <taxon>Orbiliomycetes</taxon>
        <taxon>Orbiliales</taxon>
        <taxon>Orbiliaceae</taxon>
        <taxon>Orbilia</taxon>
    </lineage>
</organism>
<sequence length="461" mass="48467">MPYQLLSSLFLISSVVFEVGAFALAGPILEPALGLDKRQAAGCTTKVTATKFVPVITTITTTEGPVTFTVTTTDNPITVTVTTTDDPITVTVTTTDNPVTVTVTTTDSPDTTTVTTCDSPATTTVTIVTVLPTTTVTRVSNSVFTTTESPTTPGGTYTVIDYTTLVTTTITVAGSIATVSTHYPTNSAGSTIVDGSAKATVFSVVVPPAAVTSTGPFFDRPSDVFLINTVNLYQINIDTGAVDQAKTLPFSGVGGSMGYNTLDGYLYVLQNVGYLNRIAADGSTTRIGSQSVITAAAAGDFDSNGQYWVVSSQGSWWQFNLNPYSGTYGVVVKKTPTGTAPQWGTTNSYGLADWSYIPSTGHFWALLVSSVPNTNPVLVYFDPVSLSWTTVKTFTSLNANVGIHATWANDNGDFWYLNTTSNKIMKTNVFTLNDPVPDSTLSFTYGGGGPDGASSPFMGII</sequence>
<dbReference type="Proteomes" id="UP001365542">
    <property type="component" value="Unassembled WGS sequence"/>
</dbReference>
<keyword evidence="3" id="KW-1185">Reference proteome</keyword>
<evidence type="ECO:0000256" key="1">
    <source>
        <dbReference type="SAM" id="SignalP"/>
    </source>
</evidence>
<feature type="signal peptide" evidence="1">
    <location>
        <begin position="1"/>
        <end position="25"/>
    </location>
</feature>
<proteinExistence type="predicted"/>
<feature type="chain" id="PRO_5043844181" evidence="1">
    <location>
        <begin position="26"/>
        <end position="461"/>
    </location>
</feature>